<dbReference type="Proteomes" id="UP000501107">
    <property type="component" value="Plasmid unnamed3"/>
</dbReference>
<dbReference type="EMBL" id="CP009334">
    <property type="protein sequence ID" value="AJG74016.1"/>
    <property type="molecule type" value="Genomic_DNA"/>
</dbReference>
<evidence type="ECO:0000313" key="2">
    <source>
        <dbReference type="EMBL" id="MDR4174523.1"/>
    </source>
</evidence>
<dbReference type="Proteomes" id="UP000031876">
    <property type="component" value="Plasmid 2"/>
</dbReference>
<dbReference type="KEGG" id="btw:BF38_5719"/>
<organism evidence="3 5">
    <name type="scientific">Bacillus thuringiensis</name>
    <dbReference type="NCBI Taxonomy" id="1428"/>
    <lineage>
        <taxon>Bacteria</taxon>
        <taxon>Bacillati</taxon>
        <taxon>Bacillota</taxon>
        <taxon>Bacilli</taxon>
        <taxon>Bacillales</taxon>
        <taxon>Bacillaceae</taxon>
        <taxon>Bacillus</taxon>
        <taxon>Bacillus cereus group</taxon>
    </lineage>
</organism>
<name>A0A0B5NJ97_BACTU</name>
<protein>
    <recommendedName>
        <fullName evidence="6">Cysteine-rich protein</fullName>
    </recommendedName>
</protein>
<evidence type="ECO:0000313" key="4">
    <source>
        <dbReference type="Proteomes" id="UP000031876"/>
    </source>
</evidence>
<reference evidence="1 4" key="1">
    <citation type="journal article" date="2015" name="Genome Announc.">
        <title>Complete genome sequences for 35 biothreat assay-relevant bacillus species.</title>
        <authorList>
            <person name="Johnson S.L."/>
            <person name="Daligault H.E."/>
            <person name="Davenport K.W."/>
            <person name="Jaissle J."/>
            <person name="Frey K.G."/>
            <person name="Ladner J.T."/>
            <person name="Broomall S.M."/>
            <person name="Bishop-Lilly K.A."/>
            <person name="Bruce D.C."/>
            <person name="Gibbons H.S."/>
            <person name="Coyne S.R."/>
            <person name="Lo C.C."/>
            <person name="Meincke L."/>
            <person name="Munk A.C."/>
            <person name="Koroleva G.I."/>
            <person name="Rosenzweig C.N."/>
            <person name="Palacios G.F."/>
            <person name="Redden C.L."/>
            <person name="Minogue T.D."/>
            <person name="Chain P.S."/>
        </authorList>
    </citation>
    <scope>NUCLEOTIDE SEQUENCE [LARGE SCALE GENOMIC DNA]</scope>
    <source>
        <strain evidence="1 4">HD1011</strain>
        <plasmid evidence="1 4">2</plasmid>
    </source>
</reference>
<dbReference type="EMBL" id="VKQN01000001">
    <property type="protein sequence ID" value="MDR4174523.1"/>
    <property type="molecule type" value="Genomic_DNA"/>
</dbReference>
<keyword evidence="3" id="KW-0614">Plasmid</keyword>
<proteinExistence type="predicted"/>
<accession>A0A0B5NJ97</accession>
<evidence type="ECO:0000313" key="3">
    <source>
        <dbReference type="EMBL" id="QKH22827.1"/>
    </source>
</evidence>
<dbReference type="RefSeq" id="WP_000337345.1">
    <property type="nucleotide sequence ID" value="NZ_CP009334.1"/>
</dbReference>
<evidence type="ECO:0000313" key="5">
    <source>
        <dbReference type="Proteomes" id="UP000501107"/>
    </source>
</evidence>
<gene>
    <name evidence="1" type="ORF">BF38_5719</name>
    <name evidence="2" type="ORF">FO599_00075</name>
    <name evidence="3" type="ORF">FOC89_02265</name>
</gene>
<evidence type="ECO:0008006" key="6">
    <source>
        <dbReference type="Google" id="ProtNLM"/>
    </source>
</evidence>
<sequence length="301" mass="35201">MCTENKQCKAKNCQKRELREGFCKVHLIQFLNGEEIEIGTNECIIEDCNLEAVTAVGYCHTHKNQAYRWGRAYSEKELKEVKPHLFCKESGCINRRKTGGYCEEHKHLVKDDKLKCSEPKCKHKVFKDGICRQHYIEKLDFSQLKGVVTPFDKETVRNDDWCRIKNCKNDAKYEGYCFLHGRLILDGELDEYMTDNGSKLCTVSDCDEIVKGKGLCHRHYQQFNKYGKAFTNEEHKKIVPQFYCIEDGCSEKRELVQYCGVHAVKHKNDTEAQCFEPRCRDNIFKDGKCAIHYYDSQRRGE</sequence>
<geneLocation type="plasmid" evidence="3 5">
    <name>unnamed3</name>
</geneLocation>
<reference evidence="2" key="2">
    <citation type="submission" date="2019-07" db="EMBL/GenBank/DDBJ databases">
        <title>Phylogenomic Reclassification of ATCC Bacillus Strains and Various Taxa within the Genus Bacillus.</title>
        <authorList>
            <person name="Riojas M.A."/>
            <person name="Frank A.M."/>
            <person name="Fenn S.L."/>
            <person name="King S.P."/>
            <person name="Brower S.M."/>
            <person name="Hazbon M.H."/>
        </authorList>
    </citation>
    <scope>NUCLEOTIDE SEQUENCE</scope>
    <source>
        <strain evidence="2">ATCC 35646</strain>
    </source>
</reference>
<dbReference type="AlphaFoldDB" id="A0A0B5NJ97"/>
<evidence type="ECO:0000313" key="1">
    <source>
        <dbReference type="EMBL" id="AJG74016.1"/>
    </source>
</evidence>
<dbReference type="EMBL" id="CP053979">
    <property type="protein sequence ID" value="QKH22827.1"/>
    <property type="molecule type" value="Genomic_DNA"/>
</dbReference>
<reference evidence="3 5" key="3">
    <citation type="submission" date="2020-05" db="EMBL/GenBank/DDBJ databases">
        <title>FDA dAtabase for Regulatory Grade micrObial Sequences (FDA-ARGOS): Supporting development and validation of Infectious Disease Dx tests.</title>
        <authorList>
            <person name="Nelson B."/>
            <person name="Plummer A."/>
            <person name="Tallon L."/>
            <person name="Sadzewicz L."/>
            <person name="Zhao X."/>
            <person name="Vavikolanu K."/>
            <person name="Mehta A."/>
            <person name="Aluvathingal J."/>
            <person name="Nadendla S."/>
            <person name="Myers T."/>
            <person name="Yan Y."/>
            <person name="Sichtig H."/>
        </authorList>
    </citation>
    <scope>NUCLEOTIDE SEQUENCE [LARGE SCALE GENOMIC DNA]</scope>
    <source>
        <strain evidence="3 5">FDAARGOS_795</strain>
        <plasmid evidence="3 5">unnamed3</plasmid>
    </source>
</reference>
<dbReference type="Proteomes" id="UP001181533">
    <property type="component" value="Unassembled WGS sequence"/>
</dbReference>
<geneLocation type="plasmid" evidence="1 4">
    <name>2</name>
</geneLocation>